<evidence type="ECO:0000313" key="2">
    <source>
        <dbReference type="EMBL" id="GAA0736087.1"/>
    </source>
</evidence>
<keyword evidence="3" id="KW-1185">Reference proteome</keyword>
<feature type="domain" description="AraC effector-binding" evidence="1">
    <location>
        <begin position="1"/>
        <end position="151"/>
    </location>
</feature>
<reference evidence="3" key="1">
    <citation type="journal article" date="2019" name="Int. J. Syst. Evol. Microbiol.">
        <title>The Global Catalogue of Microorganisms (GCM) 10K type strain sequencing project: providing services to taxonomists for standard genome sequencing and annotation.</title>
        <authorList>
            <consortium name="The Broad Institute Genomics Platform"/>
            <consortium name="The Broad Institute Genome Sequencing Center for Infectious Disease"/>
            <person name="Wu L."/>
            <person name="Ma J."/>
        </authorList>
    </citation>
    <scope>NUCLEOTIDE SEQUENCE [LARGE SCALE GENOMIC DNA]</scope>
    <source>
        <strain evidence="3">JCM 1407</strain>
    </source>
</reference>
<dbReference type="EMBL" id="BAAACG010000006">
    <property type="protein sequence ID" value="GAA0736087.1"/>
    <property type="molecule type" value="Genomic_DNA"/>
</dbReference>
<sequence>MEYKIVRLDKKIVVGKSIRTTNENGKSMKDIEKLWGEFIEKGIYESIKNKSNEKGIGLYTEYESDKSAPYTFMCGLEVDEINNDNFDTKIINKGKYAKFTIKGDPKNKVGEAWNEIWSMDLDRKYDTDFELYHNDSKDMNNQTIDIFISLN</sequence>
<proteinExistence type="predicted"/>
<dbReference type="InterPro" id="IPR010499">
    <property type="entry name" value="AraC_E-bd"/>
</dbReference>
<comment type="caution">
    <text evidence="2">The sequence shown here is derived from an EMBL/GenBank/DDBJ whole genome shotgun (WGS) entry which is preliminary data.</text>
</comment>
<dbReference type="RefSeq" id="WP_343759577.1">
    <property type="nucleotide sequence ID" value="NZ_BAAACG010000006.1"/>
</dbReference>
<dbReference type="PANTHER" id="PTHR36444:SF2">
    <property type="entry name" value="TRANSCRIPTIONAL REGULATOR PROTEIN YOBU-RELATED"/>
    <property type="match status" value="1"/>
</dbReference>
<dbReference type="PANTHER" id="PTHR36444">
    <property type="entry name" value="TRANSCRIPTIONAL REGULATOR PROTEIN YOBU-RELATED"/>
    <property type="match status" value="1"/>
</dbReference>
<evidence type="ECO:0000259" key="1">
    <source>
        <dbReference type="SMART" id="SM00871"/>
    </source>
</evidence>
<dbReference type="Proteomes" id="UP001501510">
    <property type="component" value="Unassembled WGS sequence"/>
</dbReference>
<evidence type="ECO:0000313" key="3">
    <source>
        <dbReference type="Proteomes" id="UP001501510"/>
    </source>
</evidence>
<dbReference type="InterPro" id="IPR053182">
    <property type="entry name" value="YobU-like_regulator"/>
</dbReference>
<dbReference type="Pfam" id="PF14526">
    <property type="entry name" value="Cass2"/>
    <property type="match status" value="1"/>
</dbReference>
<dbReference type="InterPro" id="IPR029441">
    <property type="entry name" value="Cass2"/>
</dbReference>
<protein>
    <submittedName>
        <fullName evidence="2">GyrI-like domain-containing protein</fullName>
    </submittedName>
</protein>
<dbReference type="SMART" id="SM00871">
    <property type="entry name" value="AraC_E_bind"/>
    <property type="match status" value="1"/>
</dbReference>
<dbReference type="InterPro" id="IPR011256">
    <property type="entry name" value="Reg_factor_effector_dom_sf"/>
</dbReference>
<organism evidence="2 3">
    <name type="scientific">Clostridium oceanicum</name>
    <dbReference type="NCBI Taxonomy" id="1543"/>
    <lineage>
        <taxon>Bacteria</taxon>
        <taxon>Bacillati</taxon>
        <taxon>Bacillota</taxon>
        <taxon>Clostridia</taxon>
        <taxon>Eubacteriales</taxon>
        <taxon>Clostridiaceae</taxon>
        <taxon>Clostridium</taxon>
    </lineage>
</organism>
<dbReference type="SUPFAM" id="SSF55136">
    <property type="entry name" value="Probable bacterial effector-binding domain"/>
    <property type="match status" value="1"/>
</dbReference>
<gene>
    <name evidence="2" type="ORF">GCM10008906_10650</name>
</gene>
<accession>A0ABP3UJH1</accession>
<dbReference type="Gene3D" id="3.20.80.10">
    <property type="entry name" value="Regulatory factor, effector binding domain"/>
    <property type="match status" value="1"/>
</dbReference>
<name>A0ABP3UJH1_9CLOT</name>